<protein>
    <submittedName>
        <fullName evidence="1">Uncharacterized protein</fullName>
    </submittedName>
</protein>
<reference evidence="1" key="1">
    <citation type="journal article" date="2022" name="Front. Genet.">
        <title>Chromosome-Scale Assembly of the Dendrobium nobile Genome Provides Insights Into the Molecular Mechanism of the Biosynthesis of the Medicinal Active Ingredient of Dendrobium.</title>
        <authorList>
            <person name="Xu Q."/>
            <person name="Niu S.-C."/>
            <person name="Li K.-L."/>
            <person name="Zheng P.-J."/>
            <person name="Zhang X.-J."/>
            <person name="Jia Y."/>
            <person name="Liu Y."/>
            <person name="Niu Y.-X."/>
            <person name="Yu L.-H."/>
            <person name="Chen D.-F."/>
            <person name="Zhang G.-Q."/>
        </authorList>
    </citation>
    <scope>NUCLEOTIDE SEQUENCE</scope>
    <source>
        <tissue evidence="1">Leaf</tissue>
    </source>
</reference>
<proteinExistence type="predicted"/>
<evidence type="ECO:0000313" key="2">
    <source>
        <dbReference type="Proteomes" id="UP000829196"/>
    </source>
</evidence>
<comment type="caution">
    <text evidence="1">The sequence shown here is derived from an EMBL/GenBank/DDBJ whole genome shotgun (WGS) entry which is preliminary data.</text>
</comment>
<evidence type="ECO:0000313" key="1">
    <source>
        <dbReference type="EMBL" id="KAI0502621.1"/>
    </source>
</evidence>
<dbReference type="OrthoDB" id="1729993at2759"/>
<gene>
    <name evidence="1" type="ORF">KFK09_017576</name>
</gene>
<name>A0A8T3B2K7_DENNO</name>
<keyword evidence="2" id="KW-1185">Reference proteome</keyword>
<accession>A0A8T3B2K7</accession>
<dbReference type="AlphaFoldDB" id="A0A8T3B2K7"/>
<organism evidence="1 2">
    <name type="scientific">Dendrobium nobile</name>
    <name type="common">Orchid</name>
    <dbReference type="NCBI Taxonomy" id="94219"/>
    <lineage>
        <taxon>Eukaryota</taxon>
        <taxon>Viridiplantae</taxon>
        <taxon>Streptophyta</taxon>
        <taxon>Embryophyta</taxon>
        <taxon>Tracheophyta</taxon>
        <taxon>Spermatophyta</taxon>
        <taxon>Magnoliopsida</taxon>
        <taxon>Liliopsida</taxon>
        <taxon>Asparagales</taxon>
        <taxon>Orchidaceae</taxon>
        <taxon>Epidendroideae</taxon>
        <taxon>Malaxideae</taxon>
        <taxon>Dendrobiinae</taxon>
        <taxon>Dendrobium</taxon>
    </lineage>
</organism>
<dbReference type="EMBL" id="JAGYWB010000012">
    <property type="protein sequence ID" value="KAI0502621.1"/>
    <property type="molecule type" value="Genomic_DNA"/>
</dbReference>
<dbReference type="Proteomes" id="UP000829196">
    <property type="component" value="Unassembled WGS sequence"/>
</dbReference>
<sequence>MYKLVKQRDMISKDSVQVKCIKDEDKKVLLLEENIQQSWMRYFAKLFNEDYDNAIDFSDLSILNENKDFYFYWHISKTEVKETLKKMKCGKTIEPDDIPIEVWKCLGDE</sequence>